<organism evidence="1 2">
    <name type="scientific">Guyanagaster necrorhizus</name>
    <dbReference type="NCBI Taxonomy" id="856835"/>
    <lineage>
        <taxon>Eukaryota</taxon>
        <taxon>Fungi</taxon>
        <taxon>Dikarya</taxon>
        <taxon>Basidiomycota</taxon>
        <taxon>Agaricomycotina</taxon>
        <taxon>Agaricomycetes</taxon>
        <taxon>Agaricomycetidae</taxon>
        <taxon>Agaricales</taxon>
        <taxon>Marasmiineae</taxon>
        <taxon>Physalacriaceae</taxon>
        <taxon>Guyanagaster</taxon>
    </lineage>
</organism>
<evidence type="ECO:0000313" key="2">
    <source>
        <dbReference type="Proteomes" id="UP000812287"/>
    </source>
</evidence>
<dbReference type="OrthoDB" id="2817238at2759"/>
<gene>
    <name evidence="1" type="ORF">BT62DRAFT_554955</name>
</gene>
<evidence type="ECO:0000313" key="1">
    <source>
        <dbReference type="EMBL" id="KAG7441023.1"/>
    </source>
</evidence>
<proteinExistence type="predicted"/>
<dbReference type="GeneID" id="66103670"/>
<sequence>MAQRTLKFGALSFAVFASIASLLTSNSALMLTTLIVMGSATSLSASASKVPPVMDGPDSTITSNNQANTGSYGVCYYFADNDCFEPLFSSGDTSVDWFAGYNDQLSSIFSSPDA</sequence>
<dbReference type="RefSeq" id="XP_043034523.1">
    <property type="nucleotide sequence ID" value="XM_043181374.1"/>
</dbReference>
<dbReference type="Proteomes" id="UP000812287">
    <property type="component" value="Unassembled WGS sequence"/>
</dbReference>
<name>A0A9P7VI62_9AGAR</name>
<dbReference type="EMBL" id="MU250564">
    <property type="protein sequence ID" value="KAG7441023.1"/>
    <property type="molecule type" value="Genomic_DNA"/>
</dbReference>
<keyword evidence="2" id="KW-1185">Reference proteome</keyword>
<accession>A0A9P7VI62</accession>
<comment type="caution">
    <text evidence="1">The sequence shown here is derived from an EMBL/GenBank/DDBJ whole genome shotgun (WGS) entry which is preliminary data.</text>
</comment>
<dbReference type="AlphaFoldDB" id="A0A9P7VI62"/>
<reference evidence="1" key="1">
    <citation type="submission" date="2020-11" db="EMBL/GenBank/DDBJ databases">
        <title>Adaptations for nitrogen fixation in a non-lichenized fungal sporocarp promotes dispersal by wood-feeding termites.</title>
        <authorList>
            <consortium name="DOE Joint Genome Institute"/>
            <person name="Koch R.A."/>
            <person name="Yoon G."/>
            <person name="Arayal U."/>
            <person name="Lail K."/>
            <person name="Amirebrahimi M."/>
            <person name="Labutti K."/>
            <person name="Lipzen A."/>
            <person name="Riley R."/>
            <person name="Barry K."/>
            <person name="Henrissat B."/>
            <person name="Grigoriev I.V."/>
            <person name="Herr J.R."/>
            <person name="Aime M.C."/>
        </authorList>
    </citation>
    <scope>NUCLEOTIDE SEQUENCE</scope>
    <source>
        <strain evidence="1">MCA 3950</strain>
    </source>
</reference>
<protein>
    <submittedName>
        <fullName evidence="1">Uncharacterized protein</fullName>
    </submittedName>
</protein>